<accession>A0ACB8VMN3</accession>
<name>A0ACB8VMN3_9TELE</name>
<evidence type="ECO:0000313" key="1">
    <source>
        <dbReference type="EMBL" id="KAI3356736.1"/>
    </source>
</evidence>
<dbReference type="EMBL" id="CM041549">
    <property type="protein sequence ID" value="KAI3356736.1"/>
    <property type="molecule type" value="Genomic_DNA"/>
</dbReference>
<protein>
    <submittedName>
        <fullName evidence="1">Uncharacterized protein</fullName>
    </submittedName>
</protein>
<gene>
    <name evidence="1" type="ORF">L3Q82_003414</name>
</gene>
<proteinExistence type="predicted"/>
<keyword evidence="2" id="KW-1185">Reference proteome</keyword>
<comment type="caution">
    <text evidence="1">The sequence shown here is derived from an EMBL/GenBank/DDBJ whole genome shotgun (WGS) entry which is preliminary data.</text>
</comment>
<organism evidence="1 2">
    <name type="scientific">Scortum barcoo</name>
    <name type="common">barcoo grunter</name>
    <dbReference type="NCBI Taxonomy" id="214431"/>
    <lineage>
        <taxon>Eukaryota</taxon>
        <taxon>Metazoa</taxon>
        <taxon>Chordata</taxon>
        <taxon>Craniata</taxon>
        <taxon>Vertebrata</taxon>
        <taxon>Euteleostomi</taxon>
        <taxon>Actinopterygii</taxon>
        <taxon>Neopterygii</taxon>
        <taxon>Teleostei</taxon>
        <taxon>Neoteleostei</taxon>
        <taxon>Acanthomorphata</taxon>
        <taxon>Eupercaria</taxon>
        <taxon>Centrarchiformes</taxon>
        <taxon>Terapontoidei</taxon>
        <taxon>Terapontidae</taxon>
        <taxon>Scortum</taxon>
    </lineage>
</organism>
<dbReference type="Proteomes" id="UP000831701">
    <property type="component" value="Chromosome 19"/>
</dbReference>
<reference evidence="1" key="1">
    <citation type="submission" date="2022-04" db="EMBL/GenBank/DDBJ databases">
        <title>Jade perch genome.</title>
        <authorList>
            <person name="Chao B."/>
        </authorList>
    </citation>
    <scope>NUCLEOTIDE SEQUENCE</scope>
    <source>
        <strain evidence="1">CB-2022</strain>
    </source>
</reference>
<sequence>MVRTGAVVNPLERLLSSGTPLKRNFGRDGPQELTSVSGGLGVGLGLGGGTMVHGVASSENIMELQRHLQFVEEEAELLRRSLIEMEEQNKLLMNEINRYKSEPPQLLSTSSSLTLLTEKLLNDCPVPSIQEGAVLISPDSPTQEEELRLARLQIGELSEKVKKLQYDNRVLLSNLQRCDLASCHVPSSSLSSSSLQLTLESDAEAGDSSECFSNRSVALPPLGSADHLTILLVSAYIPVIRKIMKVTKTIKQWTIESIAALQGCFESTNWSNFLSSSDDLNEQVDMVSSYINFCEENIIPSTTVTIFPNNKPWVTKELKAIINKKKLIFFSGTAVEKKEVNKEVKRAIKIAKLNYKNKVEEKFSEGNLRSAYESLKRMAAVNATTNNDPVHIPGSSSASLPNDLTPSTSDLKPKTPPS</sequence>
<evidence type="ECO:0000313" key="2">
    <source>
        <dbReference type="Proteomes" id="UP000831701"/>
    </source>
</evidence>